<dbReference type="Proteomes" id="UP000607653">
    <property type="component" value="Unassembled WGS sequence"/>
</dbReference>
<evidence type="ECO:0000313" key="1">
    <source>
        <dbReference type="EMBL" id="DAD33413.1"/>
    </source>
</evidence>
<accession>A0A822YMW2</accession>
<dbReference type="EMBL" id="DUZY01000003">
    <property type="protein sequence ID" value="DAD33413.1"/>
    <property type="molecule type" value="Genomic_DNA"/>
</dbReference>
<comment type="caution">
    <text evidence="1">The sequence shown here is derived from an EMBL/GenBank/DDBJ whole genome shotgun (WGS) entry which is preliminary data.</text>
</comment>
<reference evidence="1 2" key="1">
    <citation type="journal article" date="2020" name="Mol. Biol. Evol.">
        <title>Distinct Expression and Methylation Patterns for Genes with Different Fates following a Single Whole-Genome Duplication in Flowering Plants.</title>
        <authorList>
            <person name="Shi T."/>
            <person name="Rahmani R.S."/>
            <person name="Gugger P.F."/>
            <person name="Wang M."/>
            <person name="Li H."/>
            <person name="Zhang Y."/>
            <person name="Li Z."/>
            <person name="Wang Q."/>
            <person name="Van de Peer Y."/>
            <person name="Marchal K."/>
            <person name="Chen J."/>
        </authorList>
    </citation>
    <scope>NUCLEOTIDE SEQUENCE [LARGE SCALE GENOMIC DNA]</scope>
    <source>
        <tissue evidence="1">Leaf</tissue>
    </source>
</reference>
<gene>
    <name evidence="1" type="ORF">HUJ06_012263</name>
</gene>
<sequence length="140" mass="16119">MENAETSMKLETLRLKDGRGLDRRCGGQFKAEIESEPNSIRNESVVLKCDSLNIGATDLHRLWFLTIVTRPERIQIIDLLVGTGSAHLERIHRKPFECSHWFLILPEKIKRNRRMIDRHDSTNLITIRIAESETDIVSGV</sequence>
<organism evidence="1 2">
    <name type="scientific">Nelumbo nucifera</name>
    <name type="common">Sacred lotus</name>
    <dbReference type="NCBI Taxonomy" id="4432"/>
    <lineage>
        <taxon>Eukaryota</taxon>
        <taxon>Viridiplantae</taxon>
        <taxon>Streptophyta</taxon>
        <taxon>Embryophyta</taxon>
        <taxon>Tracheophyta</taxon>
        <taxon>Spermatophyta</taxon>
        <taxon>Magnoliopsida</taxon>
        <taxon>Proteales</taxon>
        <taxon>Nelumbonaceae</taxon>
        <taxon>Nelumbo</taxon>
    </lineage>
</organism>
<name>A0A822YMW2_NELNU</name>
<protein>
    <submittedName>
        <fullName evidence="1">Uncharacterized protein</fullName>
    </submittedName>
</protein>
<evidence type="ECO:0000313" key="2">
    <source>
        <dbReference type="Proteomes" id="UP000607653"/>
    </source>
</evidence>
<dbReference type="AlphaFoldDB" id="A0A822YMW2"/>
<proteinExistence type="predicted"/>
<keyword evidence="2" id="KW-1185">Reference proteome</keyword>